<dbReference type="Pfam" id="PF12679">
    <property type="entry name" value="ABC2_membrane_2"/>
    <property type="match status" value="1"/>
</dbReference>
<proteinExistence type="predicted"/>
<dbReference type="RefSeq" id="WP_126991551.1">
    <property type="nucleotide sequence ID" value="NZ_JTFC01000041.1"/>
</dbReference>
<accession>A0A433RQF1</accession>
<feature type="transmembrane region" description="Helical" evidence="1">
    <location>
        <begin position="149"/>
        <end position="175"/>
    </location>
</feature>
<dbReference type="OrthoDB" id="4187110at2"/>
<dbReference type="PANTHER" id="PTHR37305">
    <property type="entry name" value="INTEGRAL MEMBRANE PROTEIN-RELATED"/>
    <property type="match status" value="1"/>
</dbReference>
<dbReference type="GO" id="GO:0140359">
    <property type="term" value="F:ABC-type transporter activity"/>
    <property type="evidence" value="ECO:0007669"/>
    <property type="project" value="InterPro"/>
</dbReference>
<reference evidence="2 3" key="1">
    <citation type="submission" date="2014-11" db="EMBL/GenBank/DDBJ databases">
        <title>Genome sequence and analysis of novel Kurthia sp.</title>
        <authorList>
            <person name="Lawson J.N."/>
            <person name="Gonzalez J.E."/>
            <person name="Rinauldi L."/>
            <person name="Xuan Z."/>
            <person name="Firman A."/>
            <person name="Shaddox L."/>
            <person name="Trudeau A."/>
            <person name="Shah S."/>
            <person name="Reiman D."/>
        </authorList>
    </citation>
    <scope>NUCLEOTIDE SEQUENCE [LARGE SCALE GENOMIC DNA]</scope>
    <source>
        <strain evidence="2 3">3B1D</strain>
    </source>
</reference>
<protein>
    <submittedName>
        <fullName evidence="2">ABC transporter permease</fullName>
    </submittedName>
</protein>
<feature type="transmembrane region" description="Helical" evidence="1">
    <location>
        <begin position="65"/>
        <end position="86"/>
    </location>
</feature>
<evidence type="ECO:0000313" key="2">
    <source>
        <dbReference type="EMBL" id="RUS53009.1"/>
    </source>
</evidence>
<dbReference type="PANTHER" id="PTHR37305:SF1">
    <property type="entry name" value="MEMBRANE PROTEIN"/>
    <property type="match status" value="1"/>
</dbReference>
<feature type="transmembrane region" description="Helical" evidence="1">
    <location>
        <begin position="182"/>
        <end position="203"/>
    </location>
</feature>
<keyword evidence="1" id="KW-0472">Membrane</keyword>
<sequence length="255" mass="28612">MIILLKKEWLEMLRSYRIVWLPLLFILLGISDPLTNYYMEDILATVGNMPDGFSMTMPELAPSDLLIASLGQFQMIGLLVIVAITASMISRERQNGTATLIYVRPVSNFSIYMSKLIAMALLTLVCTIAGFGASMYYTYLLYGGVSTTAFLLLMLFYWLWLLMVIATTITFSALWTTSIAMTVAIVLFPLGILLDSVIGAYWHYSPYKLALYGASWLTTQSDYLWGTCSIVVAWTIFVSLLGIWATGWKRSTTKI</sequence>
<keyword evidence="3" id="KW-1185">Reference proteome</keyword>
<comment type="caution">
    <text evidence="2">The sequence shown here is derived from an EMBL/GenBank/DDBJ whole genome shotgun (WGS) entry which is preliminary data.</text>
</comment>
<dbReference type="Proteomes" id="UP000288623">
    <property type="component" value="Unassembled WGS sequence"/>
</dbReference>
<dbReference type="GO" id="GO:0005886">
    <property type="term" value="C:plasma membrane"/>
    <property type="evidence" value="ECO:0007669"/>
    <property type="project" value="UniProtKB-SubCell"/>
</dbReference>
<dbReference type="AlphaFoldDB" id="A0A433RQF1"/>
<evidence type="ECO:0000313" key="3">
    <source>
        <dbReference type="Proteomes" id="UP000288623"/>
    </source>
</evidence>
<keyword evidence="1" id="KW-1133">Transmembrane helix</keyword>
<feature type="transmembrane region" description="Helical" evidence="1">
    <location>
        <begin position="223"/>
        <end position="245"/>
    </location>
</feature>
<keyword evidence="1" id="KW-0812">Transmembrane</keyword>
<evidence type="ECO:0000256" key="1">
    <source>
        <dbReference type="SAM" id="Phobius"/>
    </source>
</evidence>
<organism evidence="2 3">
    <name type="scientific">Candidatus Kurthia intestinigallinarum</name>
    <dbReference type="NCBI Taxonomy" id="1562256"/>
    <lineage>
        <taxon>Bacteria</taxon>
        <taxon>Bacillati</taxon>
        <taxon>Bacillota</taxon>
        <taxon>Bacilli</taxon>
        <taxon>Bacillales</taxon>
        <taxon>Caryophanaceae</taxon>
        <taxon>Kurthia</taxon>
    </lineage>
</organism>
<feature type="transmembrane region" description="Helical" evidence="1">
    <location>
        <begin position="116"/>
        <end position="137"/>
    </location>
</feature>
<gene>
    <name evidence="2" type="ORF">QI30_15735</name>
</gene>
<name>A0A433RQF1_9BACL</name>
<dbReference type="EMBL" id="JTFC01000041">
    <property type="protein sequence ID" value="RUS53009.1"/>
    <property type="molecule type" value="Genomic_DNA"/>
</dbReference>